<keyword evidence="4 12" id="KW-0812">Transmembrane</keyword>
<comment type="subcellular location">
    <subcellularLocation>
        <location evidence="1">Endoplasmic reticulum membrane</location>
        <topology evidence="1">Single-pass membrane protein</topology>
    </subcellularLocation>
</comment>
<dbReference type="InterPro" id="IPR001680">
    <property type="entry name" value="WD40_rpt"/>
</dbReference>
<evidence type="ECO:0000256" key="3">
    <source>
        <dbReference type="ARBA" id="ARBA00022574"/>
    </source>
</evidence>
<dbReference type="InterPro" id="IPR045260">
    <property type="entry name" value="Sec12-like"/>
</dbReference>
<keyword evidence="6" id="KW-0256">Endoplasmic reticulum</keyword>
<evidence type="ECO:0000313" key="13">
    <source>
        <dbReference type="EMBL" id="CAK9209327.1"/>
    </source>
</evidence>
<evidence type="ECO:0000256" key="9">
    <source>
        <dbReference type="ARBA" id="ARBA00022989"/>
    </source>
</evidence>
<evidence type="ECO:0000256" key="8">
    <source>
        <dbReference type="ARBA" id="ARBA00022927"/>
    </source>
</evidence>
<evidence type="ECO:0000256" key="5">
    <source>
        <dbReference type="ARBA" id="ARBA00022737"/>
    </source>
</evidence>
<dbReference type="PANTHER" id="PTHR23284:SF0">
    <property type="entry name" value="PROLACTIN REGULATORY ELEMENT-BINDING PROTEIN"/>
    <property type="match status" value="1"/>
</dbReference>
<keyword evidence="2" id="KW-0813">Transport</keyword>
<evidence type="ECO:0000313" key="14">
    <source>
        <dbReference type="Proteomes" id="UP001497512"/>
    </source>
</evidence>
<dbReference type="InterPro" id="IPR011047">
    <property type="entry name" value="Quinoprotein_ADH-like_sf"/>
</dbReference>
<dbReference type="PROSITE" id="PS00678">
    <property type="entry name" value="WD_REPEATS_1"/>
    <property type="match status" value="1"/>
</dbReference>
<name>A0ABP0U074_9BRYO</name>
<keyword evidence="9 12" id="KW-1133">Transmembrane helix</keyword>
<organism evidence="13 14">
    <name type="scientific">Sphagnum troendelagicum</name>
    <dbReference type="NCBI Taxonomy" id="128251"/>
    <lineage>
        <taxon>Eukaryota</taxon>
        <taxon>Viridiplantae</taxon>
        <taxon>Streptophyta</taxon>
        <taxon>Embryophyta</taxon>
        <taxon>Bryophyta</taxon>
        <taxon>Sphagnophytina</taxon>
        <taxon>Sphagnopsida</taxon>
        <taxon>Sphagnales</taxon>
        <taxon>Sphagnaceae</taxon>
        <taxon>Sphagnum</taxon>
    </lineage>
</organism>
<feature type="transmembrane region" description="Helical" evidence="12">
    <location>
        <begin position="268"/>
        <end position="288"/>
    </location>
</feature>
<dbReference type="PANTHER" id="PTHR23284">
    <property type="entry name" value="PROLACTIN REGULATORY ELEMENT BINDING PROTEIN"/>
    <property type="match status" value="1"/>
</dbReference>
<evidence type="ECO:0000256" key="11">
    <source>
        <dbReference type="PROSITE-ProRule" id="PRU00221"/>
    </source>
</evidence>
<evidence type="ECO:0000256" key="7">
    <source>
        <dbReference type="ARBA" id="ARBA00022892"/>
    </source>
</evidence>
<evidence type="ECO:0000256" key="12">
    <source>
        <dbReference type="SAM" id="Phobius"/>
    </source>
</evidence>
<reference evidence="13" key="1">
    <citation type="submission" date="2024-02" db="EMBL/GenBank/DDBJ databases">
        <authorList>
            <consortium name="ELIXIR-Norway"/>
            <consortium name="Elixir Norway"/>
        </authorList>
    </citation>
    <scope>NUCLEOTIDE SEQUENCE</scope>
</reference>
<keyword evidence="10 12" id="KW-0472">Membrane</keyword>
<keyword evidence="5" id="KW-0677">Repeat</keyword>
<dbReference type="InterPro" id="IPR019775">
    <property type="entry name" value="WD40_repeat_CS"/>
</dbReference>
<feature type="repeat" description="WD" evidence="11">
    <location>
        <begin position="98"/>
        <end position="124"/>
    </location>
</feature>
<dbReference type="InterPro" id="IPR015943">
    <property type="entry name" value="WD40/YVTN_repeat-like_dom_sf"/>
</dbReference>
<keyword evidence="3 11" id="KW-0853">WD repeat</keyword>
<gene>
    <name evidence="13" type="ORF">CSSPTR1EN2_LOCUS9628</name>
</gene>
<dbReference type="PROSITE" id="PS50082">
    <property type="entry name" value="WD_REPEATS_2"/>
    <property type="match status" value="1"/>
</dbReference>
<sequence>MGNRSGEHVVILGGGGGGGRTGVANLLLLMAADDDGGTKISSDERRIEVLEGVGERNSLVFSADGTRLAAGGDDGYLRVFEWPSLKVILPKVKAHGSIKDLDFSSDAAFLASTSDDRGCKIWNLAERTGTSLRSVKGEDYGFARFSRDGTKRLLFVTTRKGSKGFVSAFDTSTWRKVKSKKLQEVPISAFAISRDGKLLAIGSCEGDVAIVDAATLSVQQWVRQAHMIFVTAMEFHPNGQALLTVSADYSARFTRIEPVGGNPWRGSLLLIVIFVLAMLVAIVGDGLLAKSPQAASVSEFLAGLKSRSLRLTPDGGI</sequence>
<evidence type="ECO:0000256" key="10">
    <source>
        <dbReference type="ARBA" id="ARBA00023136"/>
    </source>
</evidence>
<proteinExistence type="predicted"/>
<dbReference type="Gene3D" id="2.130.10.10">
    <property type="entry name" value="YVTN repeat-like/Quinoprotein amine dehydrogenase"/>
    <property type="match status" value="1"/>
</dbReference>
<dbReference type="EMBL" id="OZ019909">
    <property type="protein sequence ID" value="CAK9209327.1"/>
    <property type="molecule type" value="Genomic_DNA"/>
</dbReference>
<evidence type="ECO:0000256" key="6">
    <source>
        <dbReference type="ARBA" id="ARBA00022824"/>
    </source>
</evidence>
<dbReference type="Proteomes" id="UP001497512">
    <property type="component" value="Chromosome 17"/>
</dbReference>
<evidence type="ECO:0000256" key="2">
    <source>
        <dbReference type="ARBA" id="ARBA00022448"/>
    </source>
</evidence>
<protein>
    <recommendedName>
        <fullName evidence="15">Prolactin regulatory element-binding protein</fullName>
    </recommendedName>
</protein>
<accession>A0ABP0U074</accession>
<dbReference type="SUPFAM" id="SSF50998">
    <property type="entry name" value="Quinoprotein alcohol dehydrogenase-like"/>
    <property type="match status" value="1"/>
</dbReference>
<keyword evidence="7" id="KW-0931">ER-Golgi transport</keyword>
<evidence type="ECO:0008006" key="15">
    <source>
        <dbReference type="Google" id="ProtNLM"/>
    </source>
</evidence>
<dbReference type="Pfam" id="PF00400">
    <property type="entry name" value="WD40"/>
    <property type="match status" value="3"/>
</dbReference>
<dbReference type="SMART" id="SM00320">
    <property type="entry name" value="WD40"/>
    <property type="match status" value="4"/>
</dbReference>
<keyword evidence="8" id="KW-0653">Protein transport</keyword>
<evidence type="ECO:0000256" key="4">
    <source>
        <dbReference type="ARBA" id="ARBA00022692"/>
    </source>
</evidence>
<keyword evidence="14" id="KW-1185">Reference proteome</keyword>
<evidence type="ECO:0000256" key="1">
    <source>
        <dbReference type="ARBA" id="ARBA00004389"/>
    </source>
</evidence>